<keyword evidence="1" id="KW-0812">Transmembrane</keyword>
<keyword evidence="1" id="KW-1133">Transmembrane helix</keyword>
<dbReference type="AlphaFoldDB" id="A0A1A7YKM4"/>
<evidence type="ECO:0000313" key="2">
    <source>
        <dbReference type="EMBL" id="SBP31162.1"/>
    </source>
</evidence>
<feature type="non-terminal residue" evidence="2">
    <location>
        <position position="106"/>
    </location>
</feature>
<feature type="transmembrane region" description="Helical" evidence="1">
    <location>
        <begin position="7"/>
        <end position="28"/>
    </location>
</feature>
<organism evidence="2">
    <name type="scientific">Iconisemion striatum</name>
    <dbReference type="NCBI Taxonomy" id="60296"/>
    <lineage>
        <taxon>Eukaryota</taxon>
        <taxon>Metazoa</taxon>
        <taxon>Chordata</taxon>
        <taxon>Craniata</taxon>
        <taxon>Vertebrata</taxon>
        <taxon>Euteleostomi</taxon>
        <taxon>Actinopterygii</taxon>
        <taxon>Neopterygii</taxon>
        <taxon>Teleostei</taxon>
        <taxon>Neoteleostei</taxon>
        <taxon>Acanthomorphata</taxon>
        <taxon>Ovalentaria</taxon>
        <taxon>Atherinomorphae</taxon>
        <taxon>Cyprinodontiformes</taxon>
        <taxon>Nothobranchiidae</taxon>
        <taxon>Iconisemion</taxon>
    </lineage>
</organism>
<keyword evidence="1" id="KW-0472">Membrane</keyword>
<gene>
    <name evidence="2" type="primary">CU302316.1</name>
</gene>
<proteinExistence type="predicted"/>
<reference evidence="2" key="1">
    <citation type="submission" date="2016-05" db="EMBL/GenBank/DDBJ databases">
        <authorList>
            <person name="Lavstsen T."/>
            <person name="Jespersen J.S."/>
        </authorList>
    </citation>
    <scope>NUCLEOTIDE SEQUENCE</scope>
    <source>
        <tissue evidence="2">Brain</tissue>
    </source>
</reference>
<reference evidence="2" key="2">
    <citation type="submission" date="2016-06" db="EMBL/GenBank/DDBJ databases">
        <title>The genome of a short-lived fish provides insights into sex chromosome evolution and the genetic control of aging.</title>
        <authorList>
            <person name="Reichwald K."/>
            <person name="Felder M."/>
            <person name="Petzold A."/>
            <person name="Koch P."/>
            <person name="Groth M."/>
            <person name="Platzer M."/>
        </authorList>
    </citation>
    <scope>NUCLEOTIDE SEQUENCE</scope>
    <source>
        <tissue evidence="2">Brain</tissue>
    </source>
</reference>
<sequence length="106" mass="13019">IQFIKTPLSPVFIFLMFCIIVFVVFIVFHHCSMYETSTWLSLKARHRFHWLIFIFKSIFLDFPAYLKMYLVRMRGQYVTRFSGQMSFLYPFLRKKWEDWLSVTKPN</sequence>
<feature type="transmembrane region" description="Helical" evidence="1">
    <location>
        <begin position="48"/>
        <end position="66"/>
    </location>
</feature>
<protein>
    <submittedName>
        <fullName evidence="2">Uncharacterized protein</fullName>
    </submittedName>
</protein>
<accession>A0A1A7YKM4</accession>
<evidence type="ECO:0000256" key="1">
    <source>
        <dbReference type="SAM" id="Phobius"/>
    </source>
</evidence>
<feature type="non-terminal residue" evidence="2">
    <location>
        <position position="1"/>
    </location>
</feature>
<name>A0A1A7YKM4_9TELE</name>
<dbReference type="EMBL" id="HADX01008930">
    <property type="protein sequence ID" value="SBP31162.1"/>
    <property type="molecule type" value="Transcribed_RNA"/>
</dbReference>